<dbReference type="InterPro" id="IPR000089">
    <property type="entry name" value="Biotin_lipoyl"/>
</dbReference>
<dbReference type="AlphaFoldDB" id="A0A1E8CII9"/>
<dbReference type="InterPro" id="IPR036625">
    <property type="entry name" value="E3-bd_dom_sf"/>
</dbReference>
<dbReference type="Pfam" id="PF00364">
    <property type="entry name" value="Biotin_lipoyl"/>
    <property type="match status" value="1"/>
</dbReference>
<dbReference type="GO" id="GO:0031405">
    <property type="term" value="F:lipoic acid binding"/>
    <property type="evidence" value="ECO:0007669"/>
    <property type="project" value="TreeGrafter"/>
</dbReference>
<sequence>MRYFKLPDLGEGLQEAEIVEWHIKAGDTVSEDQVIVSVETAKAIVDVPSPCAGKVLTLFGAAGDQVHVGEPLLEYADAKNDDSGTVVGKVKTGSAEIETDDFIIGSPEPASTAAADSRNSDRVLATPLIKALAKRLNVDLTQVAGSGSHGLITTDDVEKAAQVRDDFGSATTLSGVRRVMAKNMARAHAEVVGVTLYDDVDIHAWKKQEDPTMRLVRAIGLACKDAPQFNAWFDGSNLSLRLIDRVDLGIAVDTPDGLFVPVLRDIAGRKTTDLRKGLNNLRDAVKSRKIPPQEMTGATITLSNFGTIAGRYANPVIVPPTVAILGAGKMRDEVVAVDGVPAVHRVLPLSLTFDHRAASGGEAARFLALVMQDLAKA</sequence>
<dbReference type="InterPro" id="IPR001078">
    <property type="entry name" value="2-oxoacid_DH_actylTfrase"/>
</dbReference>
<dbReference type="PROSITE" id="PS50968">
    <property type="entry name" value="BIOTINYL_LIPOYL"/>
    <property type="match status" value="1"/>
</dbReference>
<evidence type="ECO:0000256" key="7">
    <source>
        <dbReference type="RuleBase" id="RU003423"/>
    </source>
</evidence>
<dbReference type="PROSITE" id="PS00189">
    <property type="entry name" value="LIPOYL"/>
    <property type="match status" value="1"/>
</dbReference>
<dbReference type="Gene3D" id="2.40.50.100">
    <property type="match status" value="1"/>
</dbReference>
<evidence type="ECO:0000259" key="9">
    <source>
        <dbReference type="PROSITE" id="PS51826"/>
    </source>
</evidence>
<dbReference type="InterPro" id="IPR003016">
    <property type="entry name" value="2-oxoA_DH_lipoyl-BS"/>
</dbReference>
<dbReference type="SUPFAM" id="SSF51230">
    <property type="entry name" value="Single hybrid motif"/>
    <property type="match status" value="1"/>
</dbReference>
<dbReference type="InterPro" id="IPR004167">
    <property type="entry name" value="PSBD"/>
</dbReference>
<keyword evidence="11" id="KW-1185">Reference proteome</keyword>
<evidence type="ECO:0000256" key="3">
    <source>
        <dbReference type="ARBA" id="ARBA00011484"/>
    </source>
</evidence>
<name>A0A1E8CII9_9GAMM</name>
<comment type="cofactor">
    <cofactor evidence="1 7">
        <name>(R)-lipoate</name>
        <dbReference type="ChEBI" id="CHEBI:83088"/>
    </cofactor>
</comment>
<evidence type="ECO:0000256" key="4">
    <source>
        <dbReference type="ARBA" id="ARBA00022679"/>
    </source>
</evidence>
<dbReference type="Gene3D" id="4.10.320.10">
    <property type="entry name" value="E3-binding domain"/>
    <property type="match status" value="1"/>
</dbReference>
<comment type="subunit">
    <text evidence="3">Forms a 24-polypeptide structural core with octahedral symmetry.</text>
</comment>
<dbReference type="PANTHER" id="PTHR43178">
    <property type="entry name" value="DIHYDROLIPOAMIDE ACETYLTRANSFERASE COMPONENT OF PYRUVATE DEHYDROGENASE COMPLEX"/>
    <property type="match status" value="1"/>
</dbReference>
<reference evidence="11" key="1">
    <citation type="submission" date="2016-07" db="EMBL/GenBank/DDBJ databases">
        <authorList>
            <person name="Florea S."/>
            <person name="Webb J.S."/>
            <person name="Jaromczyk J."/>
            <person name="Schardl C.L."/>
        </authorList>
    </citation>
    <scope>NUCLEOTIDE SEQUENCE [LARGE SCALE GENOMIC DNA]</scope>
    <source>
        <strain evidence="11">KCTC 42131</strain>
    </source>
</reference>
<comment type="caution">
    <text evidence="10">The sequence shown here is derived from an EMBL/GenBank/DDBJ whole genome shotgun (WGS) entry which is preliminary data.</text>
</comment>
<dbReference type="Pfam" id="PF02817">
    <property type="entry name" value="E3_binding"/>
    <property type="match status" value="1"/>
</dbReference>
<dbReference type="SUPFAM" id="SSF47005">
    <property type="entry name" value="Peripheral subunit-binding domain of 2-oxo acid dehydrogenase complex"/>
    <property type="match status" value="1"/>
</dbReference>
<evidence type="ECO:0000256" key="5">
    <source>
        <dbReference type="ARBA" id="ARBA00022823"/>
    </source>
</evidence>
<evidence type="ECO:0000259" key="8">
    <source>
        <dbReference type="PROSITE" id="PS50968"/>
    </source>
</evidence>
<protein>
    <recommendedName>
        <fullName evidence="7">Dihydrolipoamide acetyltransferase component of pyruvate dehydrogenase complex</fullName>
        <ecNumber evidence="7">2.3.1.-</ecNumber>
    </recommendedName>
</protein>
<dbReference type="EC" id="2.3.1.-" evidence="7"/>
<dbReference type="InterPro" id="IPR011053">
    <property type="entry name" value="Single_hybrid_motif"/>
</dbReference>
<keyword evidence="5 7" id="KW-0450">Lipoyl</keyword>
<dbReference type="GO" id="GO:0016407">
    <property type="term" value="F:acetyltransferase activity"/>
    <property type="evidence" value="ECO:0007669"/>
    <property type="project" value="TreeGrafter"/>
</dbReference>
<dbReference type="PROSITE" id="PS51826">
    <property type="entry name" value="PSBD"/>
    <property type="match status" value="1"/>
</dbReference>
<dbReference type="OrthoDB" id="9805770at2"/>
<evidence type="ECO:0000256" key="1">
    <source>
        <dbReference type="ARBA" id="ARBA00001938"/>
    </source>
</evidence>
<evidence type="ECO:0000256" key="6">
    <source>
        <dbReference type="ARBA" id="ARBA00023315"/>
    </source>
</evidence>
<organism evidence="10 11">
    <name type="scientific">Pseudohongiella acticola</name>
    <dbReference type="NCBI Taxonomy" id="1524254"/>
    <lineage>
        <taxon>Bacteria</taxon>
        <taxon>Pseudomonadati</taxon>
        <taxon>Pseudomonadota</taxon>
        <taxon>Gammaproteobacteria</taxon>
        <taxon>Pseudomonadales</taxon>
        <taxon>Pseudohongiellaceae</taxon>
        <taxon>Pseudohongiella</taxon>
    </lineage>
</organism>
<gene>
    <name evidence="10" type="ORF">PHACT_02300</name>
</gene>
<dbReference type="InterPro" id="IPR023213">
    <property type="entry name" value="CAT-like_dom_sf"/>
</dbReference>
<keyword evidence="4 7" id="KW-0808">Transferase</keyword>
<dbReference type="Pfam" id="PF00198">
    <property type="entry name" value="2-oxoacid_dh"/>
    <property type="match status" value="1"/>
</dbReference>
<dbReference type="CDD" id="cd06849">
    <property type="entry name" value="lipoyl_domain"/>
    <property type="match status" value="1"/>
</dbReference>
<dbReference type="InterPro" id="IPR050743">
    <property type="entry name" value="2-oxoacid_DH_E2_comp"/>
</dbReference>
<dbReference type="PANTHER" id="PTHR43178:SF12">
    <property type="entry name" value="DIHYDROLIPOAMIDE ACETYLTRANSFERASE COMPONENT OF PYRUVATE DEHYDROGENASE COMPLEX"/>
    <property type="match status" value="1"/>
</dbReference>
<dbReference type="EMBL" id="MASR01000001">
    <property type="protein sequence ID" value="OFE12105.1"/>
    <property type="molecule type" value="Genomic_DNA"/>
</dbReference>
<proteinExistence type="inferred from homology"/>
<dbReference type="STRING" id="1524254.PHACT_02300"/>
<accession>A0A1E8CII9</accession>
<comment type="similarity">
    <text evidence="2 7">Belongs to the 2-oxoacid dehydrogenase family.</text>
</comment>
<feature type="domain" description="Lipoyl-binding" evidence="8">
    <location>
        <begin position="1"/>
        <end position="76"/>
    </location>
</feature>
<dbReference type="RefSeq" id="WP_070115729.1">
    <property type="nucleotide sequence ID" value="NZ_MASR01000001.1"/>
</dbReference>
<dbReference type="Proteomes" id="UP000175669">
    <property type="component" value="Unassembled WGS sequence"/>
</dbReference>
<dbReference type="Gene3D" id="3.30.559.10">
    <property type="entry name" value="Chloramphenicol acetyltransferase-like domain"/>
    <property type="match status" value="1"/>
</dbReference>
<dbReference type="SUPFAM" id="SSF52777">
    <property type="entry name" value="CoA-dependent acyltransferases"/>
    <property type="match status" value="1"/>
</dbReference>
<evidence type="ECO:0000256" key="2">
    <source>
        <dbReference type="ARBA" id="ARBA00007317"/>
    </source>
</evidence>
<evidence type="ECO:0000313" key="11">
    <source>
        <dbReference type="Proteomes" id="UP000175669"/>
    </source>
</evidence>
<feature type="domain" description="Peripheral subunit-binding (PSBD)" evidence="9">
    <location>
        <begin position="124"/>
        <end position="161"/>
    </location>
</feature>
<keyword evidence="6 7" id="KW-0012">Acyltransferase</keyword>
<evidence type="ECO:0000313" key="10">
    <source>
        <dbReference type="EMBL" id="OFE12105.1"/>
    </source>
</evidence>
<dbReference type="GO" id="GO:0005737">
    <property type="term" value="C:cytoplasm"/>
    <property type="evidence" value="ECO:0007669"/>
    <property type="project" value="TreeGrafter"/>
</dbReference>